<gene>
    <name evidence="2" type="ORF">T4A_1949</name>
</gene>
<comment type="caution">
    <text evidence="2">The sequence shown here is derived from an EMBL/GenBank/DDBJ whole genome shotgun (WGS) entry which is preliminary data.</text>
</comment>
<organism evidence="2 3">
    <name type="scientific">Trichinella pseudospiralis</name>
    <name type="common">Parasitic roundworm</name>
    <dbReference type="NCBI Taxonomy" id="6337"/>
    <lineage>
        <taxon>Eukaryota</taxon>
        <taxon>Metazoa</taxon>
        <taxon>Ecdysozoa</taxon>
        <taxon>Nematoda</taxon>
        <taxon>Enoplea</taxon>
        <taxon>Dorylaimia</taxon>
        <taxon>Trichinellida</taxon>
        <taxon>Trichinellidae</taxon>
        <taxon>Trichinella</taxon>
    </lineage>
</organism>
<dbReference type="AlphaFoldDB" id="A0A0V1ER47"/>
<accession>A0A0V1ER47</accession>
<dbReference type="Proteomes" id="UP000054632">
    <property type="component" value="Unassembled WGS sequence"/>
</dbReference>
<reference evidence="2 3" key="1">
    <citation type="submission" date="2015-01" db="EMBL/GenBank/DDBJ databases">
        <title>Evolution of Trichinella species and genotypes.</title>
        <authorList>
            <person name="Korhonen P.K."/>
            <person name="Edoardo P."/>
            <person name="Giuseppe L.R."/>
            <person name="Gasser R.B."/>
        </authorList>
    </citation>
    <scope>NUCLEOTIDE SEQUENCE [LARGE SCALE GENOMIC DNA]</scope>
    <source>
        <strain evidence="2">ISS13</strain>
    </source>
</reference>
<evidence type="ECO:0000256" key="1">
    <source>
        <dbReference type="SAM" id="MobiDB-lite"/>
    </source>
</evidence>
<proteinExistence type="predicted"/>
<feature type="compositionally biased region" description="Basic and acidic residues" evidence="1">
    <location>
        <begin position="133"/>
        <end position="142"/>
    </location>
</feature>
<sequence length="226" mass="25097">MRPYPPGEDLPAGTSFRCPPVVQPGSDENAAGFPSVRRGDSVWTPTGRSERFLGEPPIRRTLFDISDQWCPAGTPPDERGTTFSSAFLMPSRSSLGSLLSRFSRDRYRRIAVAKLFGRLAIPGFHSSPTEYRFPSKDRDSLNRRSMSVCPDSVSGGRMPVASNSERLRSAAFRQSSVLTQWTLHSRSCRPPDLRSPTRVGSPRLPDHHLRRELPAFQGSGNNCPIQ</sequence>
<protein>
    <submittedName>
        <fullName evidence="2">Uncharacterized protein</fullName>
    </submittedName>
</protein>
<dbReference type="EMBL" id="JYDR01000013">
    <property type="protein sequence ID" value="KRY76231.1"/>
    <property type="molecule type" value="Genomic_DNA"/>
</dbReference>
<feature type="region of interest" description="Disordered" evidence="1">
    <location>
        <begin position="187"/>
        <end position="206"/>
    </location>
</feature>
<evidence type="ECO:0000313" key="3">
    <source>
        <dbReference type="Proteomes" id="UP000054632"/>
    </source>
</evidence>
<name>A0A0V1ER47_TRIPS</name>
<evidence type="ECO:0000313" key="2">
    <source>
        <dbReference type="EMBL" id="KRY76231.1"/>
    </source>
</evidence>
<feature type="region of interest" description="Disordered" evidence="1">
    <location>
        <begin position="1"/>
        <end position="40"/>
    </location>
</feature>
<feature type="region of interest" description="Disordered" evidence="1">
    <location>
        <begin position="131"/>
        <end position="159"/>
    </location>
</feature>